<comment type="caution">
    <text evidence="19">The sequence shown here is derived from an EMBL/GenBank/DDBJ whole genome shotgun (WGS) entry which is preliminary data.</text>
</comment>
<dbReference type="PROSITE" id="PS51085">
    <property type="entry name" value="2FE2S_FER_2"/>
    <property type="match status" value="1"/>
</dbReference>
<keyword evidence="4 14" id="KW-0001">2Fe-2S</keyword>
<dbReference type="SMART" id="SM00929">
    <property type="entry name" value="NADH-G_4Fe-4S_3"/>
    <property type="match status" value="1"/>
</dbReference>
<feature type="region of interest" description="Disordered" evidence="15">
    <location>
        <begin position="762"/>
        <end position="785"/>
    </location>
</feature>
<evidence type="ECO:0000256" key="4">
    <source>
        <dbReference type="ARBA" id="ARBA00022714"/>
    </source>
</evidence>
<evidence type="ECO:0000313" key="19">
    <source>
        <dbReference type="EMBL" id="GMG86683.1"/>
    </source>
</evidence>
<dbReference type="PROSITE" id="PS00641">
    <property type="entry name" value="COMPLEX1_75K_1"/>
    <property type="match status" value="1"/>
</dbReference>
<dbReference type="InterPro" id="IPR036010">
    <property type="entry name" value="2Fe-2S_ferredoxin-like_sf"/>
</dbReference>
<dbReference type="InterPro" id="IPR010228">
    <property type="entry name" value="NADH_UbQ_OxRdtase_Gsu"/>
</dbReference>
<dbReference type="Pfam" id="PF22117">
    <property type="entry name" value="Fer4_Nqo3"/>
    <property type="match status" value="1"/>
</dbReference>
<evidence type="ECO:0000256" key="10">
    <source>
        <dbReference type="ARBA" id="ARBA00023027"/>
    </source>
</evidence>
<dbReference type="InterPro" id="IPR000283">
    <property type="entry name" value="NADH_UbQ_OxRdtase_75kDa_su_CS"/>
</dbReference>
<dbReference type="PANTHER" id="PTHR43105">
    <property type="entry name" value="RESPIRATORY NITRATE REDUCTASE"/>
    <property type="match status" value="1"/>
</dbReference>
<dbReference type="PANTHER" id="PTHR43105:SF10">
    <property type="entry name" value="NADH-QUINONE OXIDOREDUCTASE SUBUNIT G"/>
    <property type="match status" value="1"/>
</dbReference>
<comment type="catalytic activity">
    <reaction evidence="13 14">
        <text>a quinone + NADH + 5 H(+)(in) = a quinol + NAD(+) + 4 H(+)(out)</text>
        <dbReference type="Rhea" id="RHEA:57888"/>
        <dbReference type="ChEBI" id="CHEBI:15378"/>
        <dbReference type="ChEBI" id="CHEBI:24646"/>
        <dbReference type="ChEBI" id="CHEBI:57540"/>
        <dbReference type="ChEBI" id="CHEBI:57945"/>
        <dbReference type="ChEBI" id="CHEBI:132124"/>
    </reaction>
</comment>
<comment type="cofactor">
    <cofactor evidence="1 14">
        <name>[4Fe-4S] cluster</name>
        <dbReference type="ChEBI" id="CHEBI:49883"/>
    </cofactor>
</comment>
<protein>
    <recommendedName>
        <fullName evidence="14">NADH-quinone oxidoreductase</fullName>
        <ecNumber evidence="14">7.1.1.-</ecNumber>
    </recommendedName>
</protein>
<keyword evidence="10 14" id="KW-0520">NAD</keyword>
<evidence type="ECO:0000313" key="20">
    <source>
        <dbReference type="Proteomes" id="UP001224392"/>
    </source>
</evidence>
<gene>
    <name evidence="19" type="primary">nuoG</name>
    <name evidence="19" type="ORF">MNKW57_10040</name>
</gene>
<comment type="function">
    <text evidence="14">NDH-1 shuttles electrons from NADH, via FMN and iron-sulfur (Fe-S) centers, to quinones in the respiratory chain. Couples the redox reaction to proton translocation (for every two electrons transferred, four hydrogen ions are translocated across the cytoplasmic membrane), and thus conserves the redox energy in a proton gradient.</text>
</comment>
<dbReference type="Gene3D" id="2.20.25.90">
    <property type="entry name" value="ADC-like domains"/>
    <property type="match status" value="1"/>
</dbReference>
<keyword evidence="11" id="KW-0830">Ubiquinone</keyword>
<dbReference type="RefSeq" id="WP_285763241.1">
    <property type="nucleotide sequence ID" value="NZ_BSYJ01000002.1"/>
</dbReference>
<organism evidence="19 20">
    <name type="scientific">Biformimicrobium ophioploci</name>
    <dbReference type="NCBI Taxonomy" id="3036711"/>
    <lineage>
        <taxon>Bacteria</taxon>
        <taxon>Pseudomonadati</taxon>
        <taxon>Pseudomonadota</taxon>
        <taxon>Gammaproteobacteria</taxon>
        <taxon>Cellvibrionales</taxon>
        <taxon>Microbulbiferaceae</taxon>
        <taxon>Biformimicrobium</taxon>
    </lineage>
</organism>
<dbReference type="Pfam" id="PF00384">
    <property type="entry name" value="Molybdopterin"/>
    <property type="match status" value="1"/>
</dbReference>
<dbReference type="Gene3D" id="3.40.50.740">
    <property type="match status" value="1"/>
</dbReference>
<dbReference type="SUPFAM" id="SSF50692">
    <property type="entry name" value="ADC-like"/>
    <property type="match status" value="1"/>
</dbReference>
<dbReference type="InterPro" id="IPR019574">
    <property type="entry name" value="NADH_UbQ_OxRdtase_Gsu_4Fe4S-bd"/>
</dbReference>
<proteinExistence type="inferred from homology"/>
<accession>A0ABQ6LX68</accession>
<comment type="subunit">
    <text evidence="12">Composed of 13 different subunits. Subunits NuoCD, E, F, and G constitute the peripheral sector of the complex.</text>
</comment>
<dbReference type="InterPro" id="IPR006963">
    <property type="entry name" value="Mopterin_OxRdtase_4Fe-4S_dom"/>
</dbReference>
<evidence type="ECO:0000256" key="7">
    <source>
        <dbReference type="ARBA" id="ARBA00022967"/>
    </source>
</evidence>
<evidence type="ECO:0000256" key="1">
    <source>
        <dbReference type="ARBA" id="ARBA00001966"/>
    </source>
</evidence>
<evidence type="ECO:0000259" key="18">
    <source>
        <dbReference type="PROSITE" id="PS51839"/>
    </source>
</evidence>
<dbReference type="EMBL" id="BSYJ01000002">
    <property type="protein sequence ID" value="GMG86683.1"/>
    <property type="molecule type" value="Genomic_DNA"/>
</dbReference>
<dbReference type="Pfam" id="PF13510">
    <property type="entry name" value="Fer2_4"/>
    <property type="match status" value="1"/>
</dbReference>
<dbReference type="CDD" id="cd00207">
    <property type="entry name" value="fer2"/>
    <property type="match status" value="1"/>
</dbReference>
<dbReference type="Proteomes" id="UP001224392">
    <property type="component" value="Unassembled WGS sequence"/>
</dbReference>
<dbReference type="EC" id="7.1.1.-" evidence="14"/>
<dbReference type="PROSITE" id="PS00643">
    <property type="entry name" value="COMPLEX1_75K_3"/>
    <property type="match status" value="1"/>
</dbReference>
<feature type="domain" description="2Fe-2S ferredoxin-type" evidence="16">
    <location>
        <begin position="2"/>
        <end position="83"/>
    </location>
</feature>
<evidence type="ECO:0000256" key="11">
    <source>
        <dbReference type="ARBA" id="ARBA00023075"/>
    </source>
</evidence>
<sequence length="962" mass="105108">MPKIKIDGKEYEVEAGQNLLHTCLSLGLDLPYFCWHPEMGSVGACRQCAVTQYANEEDERGRLVMGCMTPVTDGGIYSIGDQSAQDFRSAVIEDLMTNHPHDCPVCEEGGECHLQDMTEMSGHTVRYYEGSKRTHVNQDLGPFINHEMNRCITCYRCVRYYREYAGGTDLAALGRNYQVYFGRQQDGALESEFAGNLVEVCPTGVFTDKTFSGHYARKWDLQTAPSVCNHCAVGCNTTPGERYGALRRVVNRYHGDINGYFLCDRGRFGYEYVNSELRLKRVLGAAEKDLLATTATKDTKVFPEISPQKGVQKLAELLSPDSARQVIGIGSPRATLENNFALRQFVGDENFYLGVSPRAASLMEGCKSLHASPDTRSPTIPDIEAADAVFILGEDVSNTAPRVALALRQSVRNAVLDKARKLKIPTWQDAAVRQLDDGERSPLFIAATEPTRLADVVSGLLVAAPQDLARFGFAVAHTIDPSAPAVTGLSQPQQRAAVQVAEWLMSARNPLLVTGSGCQSEDIIEASRNITRALAKHRAAPVNTCIVQPEANSLGLSLLQPETPTAHQQHLMQVAQLVEENQEAGLGTCLVILENDLFTRIDPHIAERLIRGAKTVVVLDVLLTGTTQRADLIFPASAVVESQGTFVSNEGRAQHFYPVYEGSDYIQESWRWLADAALYFCQHNTEFPPHIEAMANWEHTADVDAALQNAVPGLAGISEIPPDRNFRISGLKVARQTHRYSGRTAMYANLCVAEKKQPVDDDSPLSYSMEGAHSEAPPALASSSWAPGWNSNQSINKFQDEVGGHLRGGESGLRLTLEEAGSDSGWKTEIPNAFAADPEQLLIVPRYCVFGSDELSNEAPGVRELSARAKLLVSSLDADRLDIRNHDRVGLQIRDQDLELDAELCADLPAGMVCLPMGIPGLPHIDLDISAYAGLRLVQRAATAPVSRNPSPDIAPETGGQQ</sequence>
<evidence type="ECO:0000256" key="2">
    <source>
        <dbReference type="ARBA" id="ARBA00005404"/>
    </source>
</evidence>
<evidence type="ECO:0000259" key="17">
    <source>
        <dbReference type="PROSITE" id="PS51669"/>
    </source>
</evidence>
<evidence type="ECO:0000256" key="5">
    <source>
        <dbReference type="ARBA" id="ARBA00022719"/>
    </source>
</evidence>
<keyword evidence="9 14" id="KW-0411">Iron-sulfur</keyword>
<dbReference type="Pfam" id="PF04879">
    <property type="entry name" value="Molybdop_Fe4S4"/>
    <property type="match status" value="1"/>
</dbReference>
<feature type="compositionally biased region" description="Low complexity" evidence="15">
    <location>
        <begin position="774"/>
        <end position="785"/>
    </location>
</feature>
<dbReference type="Pfam" id="PF10588">
    <property type="entry name" value="NADH-G_4Fe-4S_3"/>
    <property type="match status" value="1"/>
</dbReference>
<evidence type="ECO:0000259" key="16">
    <source>
        <dbReference type="PROSITE" id="PS51085"/>
    </source>
</evidence>
<dbReference type="PROSITE" id="PS00642">
    <property type="entry name" value="COMPLEX1_75K_2"/>
    <property type="match status" value="1"/>
</dbReference>
<dbReference type="InterPro" id="IPR050123">
    <property type="entry name" value="Prok_molybdopt-oxidoreductase"/>
</dbReference>
<name>A0ABQ6LX68_9GAMM</name>
<keyword evidence="3 14" id="KW-0004">4Fe-4S</keyword>
<comment type="similarity">
    <text evidence="2 14">Belongs to the complex I 75 kDa subunit family.</text>
</comment>
<evidence type="ECO:0000256" key="3">
    <source>
        <dbReference type="ARBA" id="ARBA00022485"/>
    </source>
</evidence>
<dbReference type="InterPro" id="IPR009010">
    <property type="entry name" value="Asp_de-COase-like_dom_sf"/>
</dbReference>
<keyword evidence="5 14" id="KW-0874">Quinone</keyword>
<reference evidence="19 20" key="1">
    <citation type="submission" date="2023-04" db="EMBL/GenBank/DDBJ databases">
        <title>Marinobulbifer ophiurae gen. nov., sp. Nov., isolate from tissue of brittle star Ophioplocus japonicus.</title>
        <authorList>
            <person name="Kawano K."/>
            <person name="Sawayama S."/>
            <person name="Nakagawa S."/>
        </authorList>
    </citation>
    <scope>NUCLEOTIDE SEQUENCE [LARGE SCALE GENOMIC DNA]</scope>
    <source>
        <strain evidence="19 20">NKW57</strain>
    </source>
</reference>
<keyword evidence="7 14" id="KW-1278">Translocase</keyword>
<dbReference type="Gene3D" id="3.10.20.740">
    <property type="match status" value="1"/>
</dbReference>
<evidence type="ECO:0000256" key="13">
    <source>
        <dbReference type="ARBA" id="ARBA00047712"/>
    </source>
</evidence>
<dbReference type="SUPFAM" id="SSF53706">
    <property type="entry name" value="Formate dehydrogenase/DMSO reductase, domains 1-3"/>
    <property type="match status" value="1"/>
</dbReference>
<evidence type="ECO:0000256" key="14">
    <source>
        <dbReference type="RuleBase" id="RU003525"/>
    </source>
</evidence>
<evidence type="ECO:0000256" key="15">
    <source>
        <dbReference type="SAM" id="MobiDB-lite"/>
    </source>
</evidence>
<evidence type="ECO:0000256" key="8">
    <source>
        <dbReference type="ARBA" id="ARBA00023004"/>
    </source>
</evidence>
<dbReference type="SUPFAM" id="SSF54292">
    <property type="entry name" value="2Fe-2S ferredoxin-like"/>
    <property type="match status" value="1"/>
</dbReference>
<evidence type="ECO:0000256" key="12">
    <source>
        <dbReference type="ARBA" id="ARBA00026021"/>
    </source>
</evidence>
<dbReference type="PROSITE" id="PS51839">
    <property type="entry name" value="4FE4S_HC3"/>
    <property type="match status" value="1"/>
</dbReference>
<keyword evidence="20" id="KW-1185">Reference proteome</keyword>
<dbReference type="NCBIfam" id="TIGR01973">
    <property type="entry name" value="NuoG"/>
    <property type="match status" value="1"/>
</dbReference>
<dbReference type="InterPro" id="IPR054351">
    <property type="entry name" value="NADH_UbQ_OxRdtase_ferredoxin"/>
</dbReference>
<evidence type="ECO:0000256" key="6">
    <source>
        <dbReference type="ARBA" id="ARBA00022723"/>
    </source>
</evidence>
<dbReference type="InterPro" id="IPR001041">
    <property type="entry name" value="2Fe-2S_ferredoxin-type"/>
</dbReference>
<dbReference type="SMART" id="SM00926">
    <property type="entry name" value="Molybdop_Fe4S4"/>
    <property type="match status" value="1"/>
</dbReference>
<dbReference type="PROSITE" id="PS51669">
    <property type="entry name" value="4FE4S_MOW_BIS_MGD"/>
    <property type="match status" value="1"/>
</dbReference>
<keyword evidence="8 14" id="KW-0408">Iron</keyword>
<dbReference type="InterPro" id="IPR006656">
    <property type="entry name" value="Mopterin_OxRdtase"/>
</dbReference>
<feature type="domain" description="4Fe-4S Mo/W bis-MGD-type" evidence="17">
    <location>
        <begin position="221"/>
        <end position="277"/>
    </location>
</feature>
<dbReference type="SUPFAM" id="SSF54862">
    <property type="entry name" value="4Fe-4S ferredoxins"/>
    <property type="match status" value="1"/>
</dbReference>
<evidence type="ECO:0000256" key="9">
    <source>
        <dbReference type="ARBA" id="ARBA00023014"/>
    </source>
</evidence>
<feature type="domain" description="4Fe-4S His(Cys)3-ligated-type" evidence="18">
    <location>
        <begin position="83"/>
        <end position="122"/>
    </location>
</feature>
<comment type="cofactor">
    <cofactor evidence="14">
        <name>[2Fe-2S] cluster</name>
        <dbReference type="ChEBI" id="CHEBI:190135"/>
    </cofactor>
    <text evidence="14">Binds 1 [2Fe-2S] cluster per subunit.</text>
</comment>
<keyword evidence="6 14" id="KW-0479">Metal-binding</keyword>